<feature type="compositionally biased region" description="Basic and acidic residues" evidence="6">
    <location>
        <begin position="190"/>
        <end position="201"/>
    </location>
</feature>
<keyword evidence="5" id="KW-0539">Nucleus</keyword>
<feature type="region of interest" description="Disordered" evidence="6">
    <location>
        <begin position="245"/>
        <end position="339"/>
    </location>
</feature>
<feature type="compositionally biased region" description="Basic and acidic residues" evidence="6">
    <location>
        <begin position="147"/>
        <end position="166"/>
    </location>
</feature>
<feature type="region of interest" description="Disordered" evidence="6">
    <location>
        <begin position="1"/>
        <end position="203"/>
    </location>
</feature>
<feature type="compositionally biased region" description="Low complexity" evidence="6">
    <location>
        <begin position="16"/>
        <end position="27"/>
    </location>
</feature>
<evidence type="ECO:0000256" key="1">
    <source>
        <dbReference type="ARBA" id="ARBA00004123"/>
    </source>
</evidence>
<dbReference type="Pfam" id="PF01585">
    <property type="entry name" value="G-patch"/>
    <property type="match status" value="1"/>
</dbReference>
<feature type="compositionally biased region" description="Basic residues" evidence="6">
    <location>
        <begin position="110"/>
        <end position="120"/>
    </location>
</feature>
<gene>
    <name evidence="8" type="ORF">CcaverHIS019_0504870</name>
</gene>
<organism evidence="8 9">
    <name type="scientific">Cutaneotrichosporon cavernicola</name>
    <dbReference type="NCBI Taxonomy" id="279322"/>
    <lineage>
        <taxon>Eukaryota</taxon>
        <taxon>Fungi</taxon>
        <taxon>Dikarya</taxon>
        <taxon>Basidiomycota</taxon>
        <taxon>Agaricomycotina</taxon>
        <taxon>Tremellomycetes</taxon>
        <taxon>Trichosporonales</taxon>
        <taxon>Trichosporonaceae</taxon>
        <taxon>Cutaneotrichosporon</taxon>
    </lineage>
</organism>
<feature type="compositionally biased region" description="Pro residues" evidence="6">
    <location>
        <begin position="265"/>
        <end position="311"/>
    </location>
</feature>
<dbReference type="PANTHER" id="PTHR13288">
    <property type="entry name" value="SPLICING FACTOR 45 SPF45"/>
    <property type="match status" value="1"/>
</dbReference>
<feature type="compositionally biased region" description="Pro residues" evidence="6">
    <location>
        <begin position="28"/>
        <end position="43"/>
    </location>
</feature>
<accession>A0AA48L6G7</accession>
<dbReference type="InterPro" id="IPR000467">
    <property type="entry name" value="G_patch_dom"/>
</dbReference>
<protein>
    <recommendedName>
        <fullName evidence="7">G-patch domain-containing protein</fullName>
    </recommendedName>
</protein>
<evidence type="ECO:0000256" key="5">
    <source>
        <dbReference type="ARBA" id="ARBA00023242"/>
    </source>
</evidence>
<dbReference type="Gene3D" id="3.30.70.330">
    <property type="match status" value="1"/>
</dbReference>
<dbReference type="GeneID" id="85496729"/>
<dbReference type="GO" id="GO:0003723">
    <property type="term" value="F:RNA binding"/>
    <property type="evidence" value="ECO:0007669"/>
    <property type="project" value="UniProtKB-KW"/>
</dbReference>
<feature type="compositionally biased region" description="Pro residues" evidence="6">
    <location>
        <begin position="317"/>
        <end position="337"/>
    </location>
</feature>
<evidence type="ECO:0000313" key="9">
    <source>
        <dbReference type="Proteomes" id="UP001233271"/>
    </source>
</evidence>
<dbReference type="KEGG" id="ccac:CcaHIS019_0504870"/>
<keyword evidence="4" id="KW-0508">mRNA splicing</keyword>
<dbReference type="GO" id="GO:0071011">
    <property type="term" value="C:precatalytic spliceosome"/>
    <property type="evidence" value="ECO:0007669"/>
    <property type="project" value="TreeGrafter"/>
</dbReference>
<dbReference type="SUPFAM" id="SSF54928">
    <property type="entry name" value="RNA-binding domain, RBD"/>
    <property type="match status" value="1"/>
</dbReference>
<dbReference type="SMART" id="SM00443">
    <property type="entry name" value="G_patch"/>
    <property type="match status" value="1"/>
</dbReference>
<dbReference type="Proteomes" id="UP001233271">
    <property type="component" value="Chromosome 5"/>
</dbReference>
<reference evidence="8" key="1">
    <citation type="journal article" date="2023" name="BMC Genomics">
        <title>Chromosome-level genome assemblies of Cutaneotrichosporon spp. (Trichosporonales, Basidiomycota) reveal imbalanced evolution between nucleotide sequences and chromosome synteny.</title>
        <authorList>
            <person name="Kobayashi Y."/>
            <person name="Kayamori A."/>
            <person name="Aoki K."/>
            <person name="Shiwa Y."/>
            <person name="Matsutani M."/>
            <person name="Fujita N."/>
            <person name="Sugita T."/>
            <person name="Iwasaki W."/>
            <person name="Tanaka N."/>
            <person name="Takashima M."/>
        </authorList>
    </citation>
    <scope>NUCLEOTIDE SEQUENCE</scope>
    <source>
        <strain evidence="8">HIS019</strain>
    </source>
</reference>
<dbReference type="EMBL" id="AP028216">
    <property type="protein sequence ID" value="BEI92859.1"/>
    <property type="molecule type" value="Genomic_DNA"/>
</dbReference>
<dbReference type="FunFam" id="3.30.70.330:FF:000382">
    <property type="entry name" value="G-patch domain-containing protein"/>
    <property type="match status" value="1"/>
</dbReference>
<dbReference type="AlphaFoldDB" id="A0AA48L6G7"/>
<evidence type="ECO:0000259" key="7">
    <source>
        <dbReference type="PROSITE" id="PS50174"/>
    </source>
</evidence>
<dbReference type="InterPro" id="IPR035979">
    <property type="entry name" value="RBD_domain_sf"/>
</dbReference>
<name>A0AA48L6G7_9TREE</name>
<proteinExistence type="predicted"/>
<dbReference type="GO" id="GO:0045292">
    <property type="term" value="P:mRNA cis splicing, via spliceosome"/>
    <property type="evidence" value="ECO:0007669"/>
    <property type="project" value="InterPro"/>
</dbReference>
<feature type="compositionally biased region" description="Low complexity" evidence="6">
    <location>
        <begin position="176"/>
        <end position="186"/>
    </location>
</feature>
<sequence>MSLFAGISFTSDKAKALAAESAAAAGAPTPPSSTPVPKQPPPSRAALQFAPRAKKPPPKPTYSAAPVIAAPPTISAPPPPPPEDGENENGNEPRAPAMTLASKRRPDAQRKKKKKKRRVYHAFDPDEPYDPARPNDLGEYQAYRARLRLERGDSSSESDTPRRDAPRLWAPPREYAANAVPAAANPYQNQRERTPPEDAHARPVAMGSGEDIYARRAAMSATGDDAYARRVAMSATGDDAYARRAAMSQSGPGLPTRPPAAQAGLPPPGLITGLPPRPPAPVRPPFPPPVRPDGAMPFPPPPMPPMPPTRPPEAALPTPPFPPPIARPAPAGPPPAPVDDAYAKELEAKRAAAMAIAAKFGMAPPAPKEPEEEDASGTFAERMMRKWGHKEGSGLGARGDGITEALSAEHVAGTTKLSKRAAAKARAAKANGRWVQAPNARGRIVDASSSAAREAEVEKHGEVSRIVVLLNTVETEDDVDETLADDIGTEAGKHGIVERVVLHITEPPAEGEGCLRVFVVFSGMAGAWRAVKALEGRFFGGRTIHARYFDEERFERGERDGPL</sequence>
<evidence type="ECO:0000313" key="8">
    <source>
        <dbReference type="EMBL" id="BEI92859.1"/>
    </source>
</evidence>
<evidence type="ECO:0000256" key="4">
    <source>
        <dbReference type="ARBA" id="ARBA00023187"/>
    </source>
</evidence>
<dbReference type="PROSITE" id="PS50174">
    <property type="entry name" value="G_PATCH"/>
    <property type="match status" value="1"/>
</dbReference>
<feature type="domain" description="G-patch" evidence="7">
    <location>
        <begin position="376"/>
        <end position="428"/>
    </location>
</feature>
<keyword evidence="3" id="KW-0694">RNA-binding</keyword>
<dbReference type="PANTHER" id="PTHR13288:SF8">
    <property type="entry name" value="SPLICING FACTOR 45"/>
    <property type="match status" value="1"/>
</dbReference>
<feature type="compositionally biased region" description="Low complexity" evidence="6">
    <location>
        <begin position="63"/>
        <end position="73"/>
    </location>
</feature>
<comment type="subcellular location">
    <subcellularLocation>
        <location evidence="1">Nucleus</location>
    </subcellularLocation>
</comment>
<keyword evidence="2" id="KW-0507">mRNA processing</keyword>
<dbReference type="InterPro" id="IPR012677">
    <property type="entry name" value="Nucleotide-bd_a/b_plait_sf"/>
</dbReference>
<dbReference type="InterPro" id="IPR040052">
    <property type="entry name" value="RBM17"/>
</dbReference>
<keyword evidence="9" id="KW-1185">Reference proteome</keyword>
<evidence type="ECO:0000256" key="3">
    <source>
        <dbReference type="ARBA" id="ARBA00022884"/>
    </source>
</evidence>
<evidence type="ECO:0000256" key="6">
    <source>
        <dbReference type="SAM" id="MobiDB-lite"/>
    </source>
</evidence>
<evidence type="ECO:0000256" key="2">
    <source>
        <dbReference type="ARBA" id="ARBA00022664"/>
    </source>
</evidence>
<dbReference type="RefSeq" id="XP_060458124.1">
    <property type="nucleotide sequence ID" value="XM_060601651.1"/>
</dbReference>
<dbReference type="CDD" id="cd12374">
    <property type="entry name" value="RRM_UHM_SPF45_PUF60"/>
    <property type="match status" value="1"/>
</dbReference>